<evidence type="ECO:0000256" key="1">
    <source>
        <dbReference type="ARBA" id="ARBA00022531"/>
    </source>
</evidence>
<sequence length="431" mass="48230">MRSSRFIFWLGMLMMLTLILAACTSEPIKQQQTAPAEAPPETVEDVEEGQTITIVTPETAMKAPEEKSKYQIHTRLTDFHLLSESTGIAWGITDTALRLYITEDYGETWVDISPSSNVQFVDKLEYGKDIVFTDKNHGWIIRNKQRSAETILLNTTNGGDTWKLSSLPKTGIISAMSFVSSQQGWIMAKGDLSPGAEEKTLFHTSNNGEIWDEIMQNTEYPPSRIPGSVIPRTGSIIGLTFTDPLVGFATIREMQYSKLYITRDGGQKWKSSGQVFKSKRLDQCGSVFAGAPKFLGNGSNGKEVYIPVSCIRDDQASFMGYFTTDTGKSWNLVSFPMTGNPEKGTIQPVFYRIHDGFRMVNGIVYHSKDMGKTWTPFPKSKLLTNNLAKYPNVVKLQFTSPKVGWMLIETTDKKRSRLMKSSDGGRTWQGI</sequence>
<feature type="chain" id="PRO_5005620568" description="Photosynthesis system II assembly factor Ycf48/Hcf136-like domain-containing protein" evidence="3">
    <location>
        <begin position="22"/>
        <end position="431"/>
    </location>
</feature>
<dbReference type="PROSITE" id="PS51257">
    <property type="entry name" value="PROKAR_LIPOPROTEIN"/>
    <property type="match status" value="1"/>
</dbReference>
<dbReference type="InterPro" id="IPR028203">
    <property type="entry name" value="PSII_CF48-like_dom"/>
</dbReference>
<dbReference type="Proteomes" id="UP000036932">
    <property type="component" value="Unassembled WGS sequence"/>
</dbReference>
<name>A0A0M1P3W3_9BACL</name>
<dbReference type="Pfam" id="PF14870">
    <property type="entry name" value="PSII_BNR"/>
    <property type="match status" value="1"/>
</dbReference>
<reference evidence="6" key="1">
    <citation type="submission" date="2015-08" db="EMBL/GenBank/DDBJ databases">
        <title>Genome sequencing project for genomic taxonomy and phylogenomics of Bacillus-like bacteria.</title>
        <authorList>
            <person name="Liu B."/>
            <person name="Wang J."/>
            <person name="Zhu Y."/>
            <person name="Liu G."/>
            <person name="Chen Q."/>
            <person name="Chen Z."/>
            <person name="Lan J."/>
            <person name="Che J."/>
            <person name="Ge C."/>
            <person name="Shi H."/>
            <person name="Pan Z."/>
            <person name="Liu X."/>
        </authorList>
    </citation>
    <scope>NUCLEOTIDE SEQUENCE [LARGE SCALE GENOMIC DNA]</scope>
    <source>
        <strain evidence="6">FJAT-22460</strain>
    </source>
</reference>
<keyword evidence="2" id="KW-0604">Photosystem II</keyword>
<dbReference type="OrthoDB" id="501835at2"/>
<accession>A0A0M1P3W3</accession>
<feature type="signal peptide" evidence="3">
    <location>
        <begin position="1"/>
        <end position="21"/>
    </location>
</feature>
<dbReference type="PANTHER" id="PTHR47199">
    <property type="entry name" value="PHOTOSYSTEM II STABILITY/ASSEMBLY FACTOR HCF136, CHLOROPLASTIC"/>
    <property type="match status" value="1"/>
</dbReference>
<evidence type="ECO:0000259" key="4">
    <source>
        <dbReference type="Pfam" id="PF14870"/>
    </source>
</evidence>
<organism evidence="5 6">
    <name type="scientific">Paenibacillus solani</name>
    <dbReference type="NCBI Taxonomy" id="1705565"/>
    <lineage>
        <taxon>Bacteria</taxon>
        <taxon>Bacillati</taxon>
        <taxon>Bacillota</taxon>
        <taxon>Bacilli</taxon>
        <taxon>Bacillales</taxon>
        <taxon>Paenibacillaceae</taxon>
        <taxon>Paenibacillus</taxon>
    </lineage>
</organism>
<evidence type="ECO:0000256" key="3">
    <source>
        <dbReference type="SAM" id="SignalP"/>
    </source>
</evidence>
<dbReference type="EMBL" id="LIUT01000001">
    <property type="protein sequence ID" value="KOR88995.1"/>
    <property type="molecule type" value="Genomic_DNA"/>
</dbReference>
<comment type="caution">
    <text evidence="5">The sequence shown here is derived from an EMBL/GenBank/DDBJ whole genome shotgun (WGS) entry which is preliminary data.</text>
</comment>
<keyword evidence="3" id="KW-0732">Signal</keyword>
<evidence type="ECO:0000313" key="6">
    <source>
        <dbReference type="Proteomes" id="UP000036932"/>
    </source>
</evidence>
<evidence type="ECO:0000256" key="2">
    <source>
        <dbReference type="ARBA" id="ARBA00023276"/>
    </source>
</evidence>
<dbReference type="InterPro" id="IPR036278">
    <property type="entry name" value="Sialidase_sf"/>
</dbReference>
<dbReference type="GO" id="GO:0015979">
    <property type="term" value="P:photosynthesis"/>
    <property type="evidence" value="ECO:0007669"/>
    <property type="project" value="UniProtKB-KW"/>
</dbReference>
<dbReference type="RefSeq" id="WP_054402006.1">
    <property type="nucleotide sequence ID" value="NZ_LIUT01000001.1"/>
</dbReference>
<feature type="domain" description="Photosynthesis system II assembly factor Ycf48/Hcf136-like" evidence="4">
    <location>
        <begin position="128"/>
        <end position="222"/>
    </location>
</feature>
<dbReference type="SUPFAM" id="SSF50939">
    <property type="entry name" value="Sialidases"/>
    <property type="match status" value="1"/>
</dbReference>
<keyword evidence="6" id="KW-1185">Reference proteome</keyword>
<gene>
    <name evidence="5" type="ORF">AM231_07320</name>
</gene>
<dbReference type="PATRIC" id="fig|1705565.3.peg.3381"/>
<evidence type="ECO:0000313" key="5">
    <source>
        <dbReference type="EMBL" id="KOR88995.1"/>
    </source>
</evidence>
<dbReference type="CDD" id="cd15482">
    <property type="entry name" value="Sialidase_non-viral"/>
    <property type="match status" value="1"/>
</dbReference>
<dbReference type="PANTHER" id="PTHR47199:SF2">
    <property type="entry name" value="PHOTOSYSTEM II STABILITY_ASSEMBLY FACTOR HCF136, CHLOROPLASTIC"/>
    <property type="match status" value="1"/>
</dbReference>
<dbReference type="Gene3D" id="2.130.10.10">
    <property type="entry name" value="YVTN repeat-like/Quinoprotein amine dehydrogenase"/>
    <property type="match status" value="2"/>
</dbReference>
<keyword evidence="1" id="KW-0602">Photosynthesis</keyword>
<dbReference type="AlphaFoldDB" id="A0A0M1P3W3"/>
<dbReference type="GO" id="GO:0009523">
    <property type="term" value="C:photosystem II"/>
    <property type="evidence" value="ECO:0007669"/>
    <property type="project" value="UniProtKB-KW"/>
</dbReference>
<dbReference type="InterPro" id="IPR015943">
    <property type="entry name" value="WD40/YVTN_repeat-like_dom_sf"/>
</dbReference>
<proteinExistence type="predicted"/>
<protein>
    <recommendedName>
        <fullName evidence="4">Photosynthesis system II assembly factor Ycf48/Hcf136-like domain-containing protein</fullName>
    </recommendedName>
</protein>